<dbReference type="InterPro" id="IPR020058">
    <property type="entry name" value="Glu/Gln-tRNA-synth_Ib_cat-dom"/>
</dbReference>
<feature type="domain" description="tRNA synthetases class I (E and Q) anti-codon binding" evidence="11">
    <location>
        <begin position="455"/>
        <end position="531"/>
    </location>
</feature>
<dbReference type="InterPro" id="IPR000924">
    <property type="entry name" value="Glu/Gln-tRNA-synth"/>
</dbReference>
<dbReference type="GO" id="GO:0006425">
    <property type="term" value="P:glutaminyl-tRNA aminoacylation"/>
    <property type="evidence" value="ECO:0007669"/>
    <property type="project" value="UniProtKB-UniRule"/>
</dbReference>
<evidence type="ECO:0000256" key="8">
    <source>
        <dbReference type="RuleBase" id="RU363037"/>
    </source>
</evidence>
<keyword evidence="4 8" id="KW-0067">ATP-binding</keyword>
<dbReference type="InterPro" id="IPR011035">
    <property type="entry name" value="Ribosomal_bL25/Gln-tRNA_synth"/>
</dbReference>
<dbReference type="InterPro" id="IPR020056">
    <property type="entry name" value="Rbsml_bL25/Gln-tRNA_synth_N"/>
</dbReference>
<dbReference type="InterPro" id="IPR020059">
    <property type="entry name" value="Glu/Gln-tRNA-synth_Ib_codon-bd"/>
</dbReference>
<name>A0A926EQR5_9FIRM</name>
<evidence type="ECO:0000259" key="11">
    <source>
        <dbReference type="Pfam" id="PF20974"/>
    </source>
</evidence>
<dbReference type="NCBIfam" id="TIGR00440">
    <property type="entry name" value="glnS"/>
    <property type="match status" value="1"/>
</dbReference>
<evidence type="ECO:0000256" key="7">
    <source>
        <dbReference type="NCBIfam" id="TIGR00440"/>
    </source>
</evidence>
<dbReference type="Proteomes" id="UP000623678">
    <property type="component" value="Unassembled WGS sequence"/>
</dbReference>
<evidence type="ECO:0000256" key="4">
    <source>
        <dbReference type="ARBA" id="ARBA00022840"/>
    </source>
</evidence>
<evidence type="ECO:0000256" key="5">
    <source>
        <dbReference type="ARBA" id="ARBA00022917"/>
    </source>
</evidence>
<dbReference type="InterPro" id="IPR014729">
    <property type="entry name" value="Rossmann-like_a/b/a_fold"/>
</dbReference>
<gene>
    <name evidence="12" type="ORF">H8705_10485</name>
</gene>
<dbReference type="SUPFAM" id="SSF50715">
    <property type="entry name" value="Ribosomal protein L25-like"/>
    <property type="match status" value="1"/>
</dbReference>
<evidence type="ECO:0000313" key="13">
    <source>
        <dbReference type="Proteomes" id="UP000623678"/>
    </source>
</evidence>
<keyword evidence="6 8" id="KW-0030">Aminoacyl-tRNA synthetase</keyword>
<dbReference type="InterPro" id="IPR049437">
    <property type="entry name" value="tRNA-synt_1c_C2"/>
</dbReference>
<feature type="domain" description="Glutamyl/glutaminyl-tRNA synthetase class Ib anti-codon binding" evidence="10">
    <location>
        <begin position="338"/>
        <end position="438"/>
    </location>
</feature>
<dbReference type="Pfam" id="PF20974">
    <property type="entry name" value="tRNA-synt_1c_C2"/>
    <property type="match status" value="1"/>
</dbReference>
<dbReference type="Gene3D" id="2.40.240.10">
    <property type="entry name" value="Ribosomal Protein L25, Chain P"/>
    <property type="match status" value="2"/>
</dbReference>
<proteinExistence type="inferred from homology"/>
<keyword evidence="5 8" id="KW-0648">Protein biosynthesis</keyword>
<evidence type="ECO:0000259" key="10">
    <source>
        <dbReference type="Pfam" id="PF03950"/>
    </source>
</evidence>
<accession>A0A926EQR5</accession>
<comment type="similarity">
    <text evidence="8">Belongs to the class-I aminoacyl-tRNA synthetase family.</text>
</comment>
<evidence type="ECO:0000256" key="3">
    <source>
        <dbReference type="ARBA" id="ARBA00022741"/>
    </source>
</evidence>
<dbReference type="GO" id="GO:0004819">
    <property type="term" value="F:glutamine-tRNA ligase activity"/>
    <property type="evidence" value="ECO:0007669"/>
    <property type="project" value="UniProtKB-UniRule"/>
</dbReference>
<dbReference type="GO" id="GO:0005829">
    <property type="term" value="C:cytosol"/>
    <property type="evidence" value="ECO:0007669"/>
    <property type="project" value="TreeGrafter"/>
</dbReference>
<dbReference type="Pfam" id="PF00749">
    <property type="entry name" value="tRNA-synt_1c"/>
    <property type="match status" value="1"/>
</dbReference>
<reference evidence="12" key="1">
    <citation type="submission" date="2020-08" db="EMBL/GenBank/DDBJ databases">
        <title>Genome public.</title>
        <authorList>
            <person name="Liu C."/>
            <person name="Sun Q."/>
        </authorList>
    </citation>
    <scope>NUCLEOTIDE SEQUENCE</scope>
    <source>
        <strain evidence="12">NSJ-64</strain>
    </source>
</reference>
<dbReference type="PRINTS" id="PR00987">
    <property type="entry name" value="TRNASYNTHGLU"/>
</dbReference>
<keyword evidence="1" id="KW-0963">Cytoplasm</keyword>
<keyword evidence="13" id="KW-1185">Reference proteome</keyword>
<dbReference type="AlphaFoldDB" id="A0A926EQR5"/>
<comment type="caution">
    <text evidence="12">The sequence shown here is derived from an EMBL/GenBank/DDBJ whole genome shotgun (WGS) entry which is preliminary data.</text>
</comment>
<dbReference type="NCBIfam" id="NF011291">
    <property type="entry name" value="PRK14703.1"/>
    <property type="match status" value="1"/>
</dbReference>
<dbReference type="InterPro" id="IPR004514">
    <property type="entry name" value="Gln-tRNA-synth"/>
</dbReference>
<dbReference type="SUPFAM" id="SSF52374">
    <property type="entry name" value="Nucleotidylyl transferase"/>
    <property type="match status" value="1"/>
</dbReference>
<organism evidence="12 13">
    <name type="scientific">Youxingia wuxianensis</name>
    <dbReference type="NCBI Taxonomy" id="2763678"/>
    <lineage>
        <taxon>Bacteria</taxon>
        <taxon>Bacillati</taxon>
        <taxon>Bacillota</taxon>
        <taxon>Clostridia</taxon>
        <taxon>Eubacteriales</taxon>
        <taxon>Oscillospiraceae</taxon>
        <taxon>Youxingia</taxon>
    </lineage>
</organism>
<dbReference type="FunFam" id="3.40.50.620:FF:000037">
    <property type="entry name" value="Glutamine--tRNA ligase cytoplasmic"/>
    <property type="match status" value="1"/>
</dbReference>
<dbReference type="EMBL" id="JACRTD010000007">
    <property type="protein sequence ID" value="MBC8586011.1"/>
    <property type="molecule type" value="Genomic_DNA"/>
</dbReference>
<dbReference type="RefSeq" id="WP_392392085.1">
    <property type="nucleotide sequence ID" value="NZ_JACRTD010000007.1"/>
</dbReference>
<dbReference type="PANTHER" id="PTHR43097:SF5">
    <property type="entry name" value="GLUTAMATE--TRNA LIGASE"/>
    <property type="match status" value="1"/>
</dbReference>
<keyword evidence="2 8" id="KW-0436">Ligase</keyword>
<dbReference type="Gene3D" id="3.40.50.620">
    <property type="entry name" value="HUPs"/>
    <property type="match status" value="1"/>
</dbReference>
<dbReference type="GO" id="GO:0005524">
    <property type="term" value="F:ATP binding"/>
    <property type="evidence" value="ECO:0007669"/>
    <property type="project" value="UniProtKB-KW"/>
</dbReference>
<evidence type="ECO:0000256" key="2">
    <source>
        <dbReference type="ARBA" id="ARBA00022598"/>
    </source>
</evidence>
<evidence type="ECO:0000256" key="1">
    <source>
        <dbReference type="ARBA" id="ARBA00022490"/>
    </source>
</evidence>
<evidence type="ECO:0000256" key="6">
    <source>
        <dbReference type="ARBA" id="ARBA00023146"/>
    </source>
</evidence>
<evidence type="ECO:0000313" key="12">
    <source>
        <dbReference type="EMBL" id="MBC8586011.1"/>
    </source>
</evidence>
<evidence type="ECO:0000259" key="9">
    <source>
        <dbReference type="Pfam" id="PF00749"/>
    </source>
</evidence>
<dbReference type="EC" id="6.1.1.18" evidence="7"/>
<dbReference type="PANTHER" id="PTHR43097">
    <property type="entry name" value="GLUTAMINE-TRNA LIGASE"/>
    <property type="match status" value="1"/>
</dbReference>
<keyword evidence="3 8" id="KW-0547">Nucleotide-binding</keyword>
<protein>
    <recommendedName>
        <fullName evidence="7">Glutamine--tRNA ligase</fullName>
        <ecNumber evidence="7">6.1.1.18</ecNumber>
    </recommendedName>
</protein>
<dbReference type="Pfam" id="PF03950">
    <property type="entry name" value="tRNA-synt_1c_C"/>
    <property type="match status" value="1"/>
</dbReference>
<feature type="domain" description="Glutamyl/glutaminyl-tRNA synthetase class Ib catalytic" evidence="9">
    <location>
        <begin position="26"/>
        <end position="335"/>
    </location>
</feature>
<sequence length="550" mass="63386">MVSETISNFIHDIIDEDIAGGLKERIHTRFPPEPNGYLHIGSAKAIWINYSTAMKYGGLFNLRYDDTNPVREDDEYVKSIEEDLTWLGAIPNGGIYYGSDYFDQCYEYAVKLIKDSKAYVCDLSPDELREYRGTLTQPGKESPYRNRCVEENLDLFERMKNGEFPDGSKTLRAKIDMASPNMNMRDPAIYRIVRAHHHRQGDKWCIYPLYDFAHPIQDAIEGITHSLCSLEFENHRPLYDWVVNNIDFEKKPHQYEFARLNITHTVMSKRYLRELVETGRVDGWDDPRMPTLCALRRRGYTPASILEFVKRAGVAKSNSLVDLKLLEYCIREELNAAAPRRMAVTEPLKVVITNYPQDQEEYFSISNNPVDPQSGVREVPFTRELYIEKSDFAEVPPPKFQRLKLGGEVRLMGSYIIKCNEVIKDANNEIIELRCTCDLEAKNAMPLDGRKVKGTIHWVSAKYAVDASVMLYDNLFTLENVNDIPEGKNYLDFLNPNSLTVLKDCKLEPSLKDAKPGDKFQFVRMGYFCKDSKNTNAFNRIVTLKDSFKV</sequence>
<dbReference type="InterPro" id="IPR050132">
    <property type="entry name" value="Gln/Glu-tRNA_Ligase"/>
</dbReference>